<feature type="compositionally biased region" description="Pro residues" evidence="1">
    <location>
        <begin position="417"/>
        <end position="431"/>
    </location>
</feature>
<evidence type="ECO:0000313" key="2">
    <source>
        <dbReference type="EMBL" id="KAK7025273.1"/>
    </source>
</evidence>
<feature type="region of interest" description="Disordered" evidence="1">
    <location>
        <begin position="154"/>
        <end position="180"/>
    </location>
</feature>
<feature type="compositionally biased region" description="Polar residues" evidence="1">
    <location>
        <begin position="551"/>
        <end position="566"/>
    </location>
</feature>
<reference evidence="2 3" key="1">
    <citation type="journal article" date="2024" name="J Genomics">
        <title>Draft genome sequencing and assembly of Favolaschia claudopus CIRM-BRFM 2984 isolated from oak limbs.</title>
        <authorList>
            <person name="Navarro D."/>
            <person name="Drula E."/>
            <person name="Chaduli D."/>
            <person name="Cazenave R."/>
            <person name="Ahrendt S."/>
            <person name="Wang J."/>
            <person name="Lipzen A."/>
            <person name="Daum C."/>
            <person name="Barry K."/>
            <person name="Grigoriev I.V."/>
            <person name="Favel A."/>
            <person name="Rosso M.N."/>
            <person name="Martin F."/>
        </authorList>
    </citation>
    <scope>NUCLEOTIDE SEQUENCE [LARGE SCALE GENOMIC DNA]</scope>
    <source>
        <strain evidence="2 3">CIRM-BRFM 2984</strain>
    </source>
</reference>
<dbReference type="AlphaFoldDB" id="A0AAW0BG91"/>
<dbReference type="Proteomes" id="UP001362999">
    <property type="component" value="Unassembled WGS sequence"/>
</dbReference>
<organism evidence="2 3">
    <name type="scientific">Favolaschia claudopus</name>
    <dbReference type="NCBI Taxonomy" id="2862362"/>
    <lineage>
        <taxon>Eukaryota</taxon>
        <taxon>Fungi</taxon>
        <taxon>Dikarya</taxon>
        <taxon>Basidiomycota</taxon>
        <taxon>Agaricomycotina</taxon>
        <taxon>Agaricomycetes</taxon>
        <taxon>Agaricomycetidae</taxon>
        <taxon>Agaricales</taxon>
        <taxon>Marasmiineae</taxon>
        <taxon>Mycenaceae</taxon>
        <taxon>Favolaschia</taxon>
    </lineage>
</organism>
<name>A0AAW0BG91_9AGAR</name>
<gene>
    <name evidence="2" type="ORF">R3P38DRAFT_2953657</name>
</gene>
<sequence>MTFSSAPSRSVLPSGASAASLRLSLHLNQDPLLSESLTLSSLSSSNSSTPPLPAGCMVPLATIIGHQDGPTMSRRSFVRNGNVNRGRATLTSPTPPRLRTMLKEKLLVETWLNGVAVDSEDHNPWGGIDNAEPTAWKSEGSLYSPHVFKTKMASARRKTTPEPMEPTVPPATVTRRPNASRKSLNRNALVFEREIILNSGGRPTRMSLQASSSSMEPGVADMISELRNLNSFFKRQDAPKIERPANLPPPPSLIVSNSHFSLPVSLESSGNLVPNANAPLALAARRGKKMLPPLSLKSPSPANEYPSMPTAFLGSPSTYSPQFEFASHPNRPSMDLHQMVTSLRSQCVTLDPGQQVEADGEDDEWAFADGFLDAYQPQPFDSEFVKKPLRPDMVDYAAESLKDSLLPVKSHTRSPSPLTPPPSTPLPPCPVQPRSVRSILKSSKSVRFASLPNERAEPPEDAPVVDPRPRRSLPSTPPSKRPLPPRPQSHTARPTIPAPLYRSPAPKPTSTCTRTPKQAKAAASHNAEPSNPRPTTKPSVKSSPRKPVPSNRHSLSRVFSSANLNGSKEKENKPGVSSEPSRAAQTPNKARWTLNENVLRRGSIAAGTAAASEAQTQTLKTRMPVPLRNILTRFK</sequence>
<feature type="region of interest" description="Disordered" evidence="1">
    <location>
        <begin position="405"/>
        <end position="434"/>
    </location>
</feature>
<comment type="caution">
    <text evidence="2">The sequence shown here is derived from an EMBL/GenBank/DDBJ whole genome shotgun (WGS) entry which is preliminary data.</text>
</comment>
<feature type="compositionally biased region" description="Pro residues" evidence="1">
    <location>
        <begin position="475"/>
        <end position="487"/>
    </location>
</feature>
<feature type="region of interest" description="Disordered" evidence="1">
    <location>
        <begin position="447"/>
        <end position="593"/>
    </location>
</feature>
<feature type="compositionally biased region" description="Low complexity" evidence="1">
    <location>
        <begin position="533"/>
        <end position="542"/>
    </location>
</feature>
<keyword evidence="3" id="KW-1185">Reference proteome</keyword>
<accession>A0AAW0BG91</accession>
<dbReference type="EMBL" id="JAWWNJ010000034">
    <property type="protein sequence ID" value="KAK7025273.1"/>
    <property type="molecule type" value="Genomic_DNA"/>
</dbReference>
<protein>
    <submittedName>
        <fullName evidence="2">Methylenetetrahydrofolate reductase</fullName>
    </submittedName>
</protein>
<proteinExistence type="predicted"/>
<feature type="compositionally biased region" description="Polar residues" evidence="1">
    <location>
        <begin position="578"/>
        <end position="588"/>
    </location>
</feature>
<evidence type="ECO:0000256" key="1">
    <source>
        <dbReference type="SAM" id="MobiDB-lite"/>
    </source>
</evidence>
<evidence type="ECO:0000313" key="3">
    <source>
        <dbReference type="Proteomes" id="UP001362999"/>
    </source>
</evidence>